<accession>A0ABW3MI99</accession>
<evidence type="ECO:0000313" key="10">
    <source>
        <dbReference type="Proteomes" id="UP001597045"/>
    </source>
</evidence>
<sequence length="265" mass="29023">MRRTALSMAVLTALTLGATTAYASDDVVVHDLAVVGKDVIQRFYGRSAAYSYWTGCSTGGRQGYSEAQNYPHDFNGILAVAPAINWNQFIMADLWPQVVMNQERTFPTDCEFAEFQKAATEACGTNGVIADPRNCAYDPRRLVGRTIVCDGKQVTITAKDAEVVRKIWDGPRDEFHRQLWPGLPKGASFAGIAHTENGTAPGFPVSTAWVKTFLKRQPDFDTSTITYAQFAQLFRQSVAQFGDTIGTSDPDLSVFVVVVTPCGFV</sequence>
<keyword evidence="3" id="KW-0479">Metal-binding</keyword>
<keyword evidence="10" id="KW-1185">Reference proteome</keyword>
<gene>
    <name evidence="9" type="ORF">ACFQ1S_29615</name>
</gene>
<keyword evidence="6" id="KW-0106">Calcium</keyword>
<dbReference type="PANTHER" id="PTHR33938:SF8">
    <property type="entry name" value="CARBOXYLIC ESTER HYDROLASE"/>
    <property type="match status" value="1"/>
</dbReference>
<proteinExistence type="inferred from homology"/>
<evidence type="ECO:0000256" key="7">
    <source>
        <dbReference type="ARBA" id="ARBA00023157"/>
    </source>
</evidence>
<evidence type="ECO:0000256" key="2">
    <source>
        <dbReference type="ARBA" id="ARBA00022487"/>
    </source>
</evidence>
<dbReference type="SUPFAM" id="SSF53474">
    <property type="entry name" value="alpha/beta-Hydrolases"/>
    <property type="match status" value="1"/>
</dbReference>
<evidence type="ECO:0000256" key="4">
    <source>
        <dbReference type="ARBA" id="ARBA00022729"/>
    </source>
</evidence>
<comment type="caution">
    <text evidence="9">The sequence shown here is derived from an EMBL/GenBank/DDBJ whole genome shotgun (WGS) entry which is preliminary data.</text>
</comment>
<evidence type="ECO:0000256" key="1">
    <source>
        <dbReference type="ARBA" id="ARBA00006249"/>
    </source>
</evidence>
<dbReference type="EMBL" id="JBHTIS010002154">
    <property type="protein sequence ID" value="MFD1049399.1"/>
    <property type="molecule type" value="Genomic_DNA"/>
</dbReference>
<feature type="signal peptide" evidence="8">
    <location>
        <begin position="1"/>
        <end position="23"/>
    </location>
</feature>
<dbReference type="PANTHER" id="PTHR33938">
    <property type="entry name" value="FERULOYL ESTERASE B-RELATED"/>
    <property type="match status" value="1"/>
</dbReference>
<keyword evidence="5 9" id="KW-0378">Hydrolase</keyword>
<protein>
    <submittedName>
        <fullName evidence="9">Tannase/feruloyl esterase family alpha/beta hydrolase</fullName>
    </submittedName>
</protein>
<feature type="non-terminal residue" evidence="9">
    <location>
        <position position="265"/>
    </location>
</feature>
<dbReference type="Proteomes" id="UP001597045">
    <property type="component" value="Unassembled WGS sequence"/>
</dbReference>
<dbReference type="InterPro" id="IPR029058">
    <property type="entry name" value="AB_hydrolase_fold"/>
</dbReference>
<dbReference type="GO" id="GO:0016787">
    <property type="term" value="F:hydrolase activity"/>
    <property type="evidence" value="ECO:0007669"/>
    <property type="project" value="UniProtKB-KW"/>
</dbReference>
<reference evidence="10" key="1">
    <citation type="journal article" date="2019" name="Int. J. Syst. Evol. Microbiol.">
        <title>The Global Catalogue of Microorganisms (GCM) 10K type strain sequencing project: providing services to taxonomists for standard genome sequencing and annotation.</title>
        <authorList>
            <consortium name="The Broad Institute Genomics Platform"/>
            <consortium name="The Broad Institute Genome Sequencing Center for Infectious Disease"/>
            <person name="Wu L."/>
            <person name="Ma J."/>
        </authorList>
    </citation>
    <scope>NUCLEOTIDE SEQUENCE [LARGE SCALE GENOMIC DNA]</scope>
    <source>
        <strain evidence="10">JCM 31486</strain>
    </source>
</reference>
<evidence type="ECO:0000313" key="9">
    <source>
        <dbReference type="EMBL" id="MFD1049399.1"/>
    </source>
</evidence>
<keyword evidence="7" id="KW-1015">Disulfide bond</keyword>
<feature type="chain" id="PRO_5046361332" evidence="8">
    <location>
        <begin position="24"/>
        <end position="265"/>
    </location>
</feature>
<organism evidence="9 10">
    <name type="scientific">Kibdelosporangium lantanae</name>
    <dbReference type="NCBI Taxonomy" id="1497396"/>
    <lineage>
        <taxon>Bacteria</taxon>
        <taxon>Bacillati</taxon>
        <taxon>Actinomycetota</taxon>
        <taxon>Actinomycetes</taxon>
        <taxon>Pseudonocardiales</taxon>
        <taxon>Pseudonocardiaceae</taxon>
        <taxon>Kibdelosporangium</taxon>
    </lineage>
</organism>
<evidence type="ECO:0000256" key="5">
    <source>
        <dbReference type="ARBA" id="ARBA00022801"/>
    </source>
</evidence>
<keyword evidence="4 8" id="KW-0732">Signal</keyword>
<keyword evidence="2" id="KW-0719">Serine esterase</keyword>
<comment type="similarity">
    <text evidence="1">Belongs to the tannase family.</text>
</comment>
<evidence type="ECO:0000256" key="8">
    <source>
        <dbReference type="SAM" id="SignalP"/>
    </source>
</evidence>
<evidence type="ECO:0000256" key="6">
    <source>
        <dbReference type="ARBA" id="ARBA00022837"/>
    </source>
</evidence>
<dbReference type="Pfam" id="PF07519">
    <property type="entry name" value="Tannase"/>
    <property type="match status" value="1"/>
</dbReference>
<dbReference type="InterPro" id="IPR011118">
    <property type="entry name" value="Tannase/feruloyl_esterase"/>
</dbReference>
<name>A0ABW3MI99_9PSEU</name>
<evidence type="ECO:0000256" key="3">
    <source>
        <dbReference type="ARBA" id="ARBA00022723"/>
    </source>
</evidence>